<dbReference type="EMBL" id="RSED01000001">
    <property type="protein sequence ID" value="RRS06259.1"/>
    <property type="molecule type" value="Genomic_DNA"/>
</dbReference>
<keyword evidence="1 3" id="KW-0378">Hydrolase</keyword>
<dbReference type="RefSeq" id="WP_125241402.1">
    <property type="nucleotide sequence ID" value="NZ_RSED01000001.1"/>
</dbReference>
<dbReference type="PANTHER" id="PTHR48081:SF33">
    <property type="entry name" value="KYNURENINE FORMAMIDASE"/>
    <property type="match status" value="1"/>
</dbReference>
<gene>
    <name evidence="3" type="ORF">EIP75_01340</name>
</gene>
<name>A0A426VHF6_9BURK</name>
<sequence>MDHHAPPAILARPPSLPRLIRTLLLLTPLLGASPFAAHGGPITDRMAERREARQNALTAAQSPAHKDVAYGSDPSQTLDVYVPTTAVRGAPAIFMVHGGAWAIGDKASSQVVRHKAALWLPRGLLFISVNYRMLPKADPLEQARDVARALAFAQQHAASWGGDAGRFVLMGHSAGAHLVSLLAANPDLARDEQGAKPWLGTVSLDSAAFDVPAIMKARHARLYDRAFGQDPDFWAASSPLHQLKQAQAPLLAVCSSRRDDSCPQAQGFADKAKALGMRVTVLPQDRSHAEINNELGKPGAYTEAVEDFLRSLDERLAQALKPAR</sequence>
<evidence type="ECO:0000313" key="3">
    <source>
        <dbReference type="EMBL" id="RRS06259.1"/>
    </source>
</evidence>
<dbReference type="SUPFAM" id="SSF53474">
    <property type="entry name" value="alpha/beta-Hydrolases"/>
    <property type="match status" value="1"/>
</dbReference>
<dbReference type="Pfam" id="PF20434">
    <property type="entry name" value="BD-FAE"/>
    <property type="match status" value="1"/>
</dbReference>
<dbReference type="Proteomes" id="UP000269265">
    <property type="component" value="Unassembled WGS sequence"/>
</dbReference>
<feature type="domain" description="BD-FAE-like" evidence="2">
    <location>
        <begin position="78"/>
        <end position="189"/>
    </location>
</feature>
<evidence type="ECO:0000259" key="2">
    <source>
        <dbReference type="Pfam" id="PF20434"/>
    </source>
</evidence>
<keyword evidence="4" id="KW-1185">Reference proteome</keyword>
<dbReference type="InterPro" id="IPR050300">
    <property type="entry name" value="GDXG_lipolytic_enzyme"/>
</dbReference>
<dbReference type="InterPro" id="IPR049492">
    <property type="entry name" value="BD-FAE-like_dom"/>
</dbReference>
<dbReference type="OrthoDB" id="9771666at2"/>
<reference evidence="3 4" key="1">
    <citation type="submission" date="2018-12" db="EMBL/GenBank/DDBJ databases">
        <title>The whole draft genome of Aquabacterium sp. SJQ9.</title>
        <authorList>
            <person name="Sun L."/>
            <person name="Gao X."/>
            <person name="Chen W."/>
            <person name="Huang K."/>
        </authorList>
    </citation>
    <scope>NUCLEOTIDE SEQUENCE [LARGE SCALE GENOMIC DNA]</scope>
    <source>
        <strain evidence="3 4">SJQ9</strain>
    </source>
</reference>
<dbReference type="Gene3D" id="3.40.50.1820">
    <property type="entry name" value="alpha/beta hydrolase"/>
    <property type="match status" value="1"/>
</dbReference>
<dbReference type="GO" id="GO:0016787">
    <property type="term" value="F:hydrolase activity"/>
    <property type="evidence" value="ECO:0007669"/>
    <property type="project" value="UniProtKB-KW"/>
</dbReference>
<accession>A0A426VHF6</accession>
<protein>
    <submittedName>
        <fullName evidence="3">Alpha/beta hydrolase</fullName>
    </submittedName>
</protein>
<dbReference type="AlphaFoldDB" id="A0A426VHF6"/>
<dbReference type="InterPro" id="IPR029058">
    <property type="entry name" value="AB_hydrolase_fold"/>
</dbReference>
<evidence type="ECO:0000313" key="4">
    <source>
        <dbReference type="Proteomes" id="UP000269265"/>
    </source>
</evidence>
<proteinExistence type="predicted"/>
<dbReference type="PANTHER" id="PTHR48081">
    <property type="entry name" value="AB HYDROLASE SUPERFAMILY PROTEIN C4A8.06C"/>
    <property type="match status" value="1"/>
</dbReference>
<evidence type="ECO:0000256" key="1">
    <source>
        <dbReference type="ARBA" id="ARBA00022801"/>
    </source>
</evidence>
<comment type="caution">
    <text evidence="3">The sequence shown here is derived from an EMBL/GenBank/DDBJ whole genome shotgun (WGS) entry which is preliminary data.</text>
</comment>
<organism evidence="3 4">
    <name type="scientific">Aquabacterium soli</name>
    <dbReference type="NCBI Taxonomy" id="2493092"/>
    <lineage>
        <taxon>Bacteria</taxon>
        <taxon>Pseudomonadati</taxon>
        <taxon>Pseudomonadota</taxon>
        <taxon>Betaproteobacteria</taxon>
        <taxon>Burkholderiales</taxon>
        <taxon>Aquabacterium</taxon>
    </lineage>
</organism>